<evidence type="ECO:0000259" key="2">
    <source>
        <dbReference type="Pfam" id="PF00534"/>
    </source>
</evidence>
<evidence type="ECO:0000259" key="3">
    <source>
        <dbReference type="Pfam" id="PF13439"/>
    </source>
</evidence>
<dbReference type="Gene3D" id="3.40.50.2000">
    <property type="entry name" value="Glycogen Phosphorylase B"/>
    <property type="match status" value="2"/>
</dbReference>
<organism evidence="4 5">
    <name type="scientific">Phormidium tenue FACHB-1050</name>
    <dbReference type="NCBI Taxonomy" id="2692857"/>
    <lineage>
        <taxon>Bacteria</taxon>
        <taxon>Bacillati</taxon>
        <taxon>Cyanobacteriota</taxon>
        <taxon>Cyanophyceae</taxon>
        <taxon>Oscillatoriophycideae</taxon>
        <taxon>Oscillatoriales</taxon>
        <taxon>Oscillatoriaceae</taxon>
        <taxon>Phormidium</taxon>
    </lineage>
</organism>
<dbReference type="Pfam" id="PF00534">
    <property type="entry name" value="Glycos_transf_1"/>
    <property type="match status" value="1"/>
</dbReference>
<evidence type="ECO:0000313" key="4">
    <source>
        <dbReference type="EMBL" id="MBD2315482.1"/>
    </source>
</evidence>
<dbReference type="CDD" id="cd03801">
    <property type="entry name" value="GT4_PimA-like"/>
    <property type="match status" value="1"/>
</dbReference>
<proteinExistence type="predicted"/>
<dbReference type="PANTHER" id="PTHR46401:SF2">
    <property type="entry name" value="GLYCOSYLTRANSFERASE WBBK-RELATED"/>
    <property type="match status" value="1"/>
</dbReference>
<name>A0ABR8C7H9_9CYAN</name>
<dbReference type="InterPro" id="IPR001296">
    <property type="entry name" value="Glyco_trans_1"/>
</dbReference>
<comment type="caution">
    <text evidence="4">The sequence shown here is derived from an EMBL/GenBank/DDBJ whole genome shotgun (WGS) entry which is preliminary data.</text>
</comment>
<sequence length="397" mass="45277">MKIIFISEHYEPILGGTTTYVKSICEQMSNLGQSVELIAPQNTTIGKLDIVEINLNWRIHYIGLGCSLTSIPRNLRFKFVENVNIYLHQVVNEIKPDIIHVLFGMFLLEGLKIEEFSIPCCVTIHNIPPRECGTSWLGDSPWRYVGDILRKKAVGWINHRRLLIHKYDTYITVSSHTKQILSAILPNKKIVEIQLGAKAPKPISPDYSQLVIDQKCQILTVGGFVPHKGYHISLKVASQLLDNKFQFLWTIIGASRNQRYYKYLQDKIVELGLNEVVNLRLNITEQELQLAYYNSHIYVQTSLEEGFCLATLDAAFYGIPIIGTPQGAIPEIIKQARGVLTESYSPSIAHAITHTWNLIPEYVYTEDTLIAIRQKYSWRRVADEMIETYKVLTSNAT</sequence>
<gene>
    <name evidence="4" type="ORF">H6G05_01290</name>
</gene>
<evidence type="ECO:0000313" key="5">
    <source>
        <dbReference type="Proteomes" id="UP000618445"/>
    </source>
</evidence>
<feature type="domain" description="Glycosyl transferase family 1" evidence="2">
    <location>
        <begin position="213"/>
        <end position="351"/>
    </location>
</feature>
<evidence type="ECO:0000256" key="1">
    <source>
        <dbReference type="ARBA" id="ARBA00022679"/>
    </source>
</evidence>
<keyword evidence="5" id="KW-1185">Reference proteome</keyword>
<dbReference type="Proteomes" id="UP000618445">
    <property type="component" value="Unassembled WGS sequence"/>
</dbReference>
<dbReference type="PANTHER" id="PTHR46401">
    <property type="entry name" value="GLYCOSYLTRANSFERASE WBBK-RELATED"/>
    <property type="match status" value="1"/>
</dbReference>
<dbReference type="InterPro" id="IPR028098">
    <property type="entry name" value="Glyco_trans_4-like_N"/>
</dbReference>
<feature type="domain" description="Glycosyltransferase subfamily 4-like N-terminal" evidence="3">
    <location>
        <begin position="15"/>
        <end position="194"/>
    </location>
</feature>
<dbReference type="EMBL" id="JACJQY010000001">
    <property type="protein sequence ID" value="MBD2315482.1"/>
    <property type="molecule type" value="Genomic_DNA"/>
</dbReference>
<accession>A0ABR8C7H9</accession>
<dbReference type="Pfam" id="PF13439">
    <property type="entry name" value="Glyco_transf_4"/>
    <property type="match status" value="1"/>
</dbReference>
<dbReference type="SUPFAM" id="SSF53756">
    <property type="entry name" value="UDP-Glycosyltransferase/glycogen phosphorylase"/>
    <property type="match status" value="1"/>
</dbReference>
<keyword evidence="1" id="KW-0808">Transferase</keyword>
<reference evidence="4 5" key="1">
    <citation type="journal article" date="2020" name="ISME J.">
        <title>Comparative genomics reveals insights into cyanobacterial evolution and habitat adaptation.</title>
        <authorList>
            <person name="Chen M.Y."/>
            <person name="Teng W.K."/>
            <person name="Zhao L."/>
            <person name="Hu C.X."/>
            <person name="Zhou Y.K."/>
            <person name="Han B.P."/>
            <person name="Song L.R."/>
            <person name="Shu W.S."/>
        </authorList>
    </citation>
    <scope>NUCLEOTIDE SEQUENCE [LARGE SCALE GENOMIC DNA]</scope>
    <source>
        <strain evidence="4 5">FACHB-1050</strain>
    </source>
</reference>
<protein>
    <submittedName>
        <fullName evidence="4">Glycosyltransferase family 4 protein</fullName>
    </submittedName>
</protein>
<dbReference type="RefSeq" id="WP_190575590.1">
    <property type="nucleotide sequence ID" value="NZ_CAWPQU010000001.1"/>
</dbReference>